<dbReference type="SUPFAM" id="SSF103473">
    <property type="entry name" value="MFS general substrate transporter"/>
    <property type="match status" value="1"/>
</dbReference>
<dbReference type="PROSITE" id="PS50850">
    <property type="entry name" value="MFS"/>
    <property type="match status" value="1"/>
</dbReference>
<keyword evidence="6 7" id="KW-0472">Membrane</keyword>
<keyword evidence="4 7" id="KW-0812">Transmembrane</keyword>
<keyword evidence="10" id="KW-1185">Reference proteome</keyword>
<keyword evidence="3" id="KW-1003">Cell membrane</keyword>
<feature type="transmembrane region" description="Helical" evidence="7">
    <location>
        <begin position="42"/>
        <end position="62"/>
    </location>
</feature>
<name>A0A240A3Y2_9STAP</name>
<evidence type="ECO:0000256" key="6">
    <source>
        <dbReference type="ARBA" id="ARBA00023136"/>
    </source>
</evidence>
<gene>
    <name evidence="9" type="primary">norA_2</name>
    <name evidence="9" type="ORF">SAMEA4384403_02192</name>
</gene>
<feature type="transmembrane region" description="Helical" evidence="7">
    <location>
        <begin position="356"/>
        <end position="375"/>
    </location>
</feature>
<dbReference type="Gene3D" id="1.20.1250.20">
    <property type="entry name" value="MFS general substrate transporter like domains"/>
    <property type="match status" value="1"/>
</dbReference>
<dbReference type="OrthoDB" id="9793283at2"/>
<organism evidence="9 10">
    <name type="scientific">Mammaliicoccus stepanovicii</name>
    <dbReference type="NCBI Taxonomy" id="643214"/>
    <lineage>
        <taxon>Bacteria</taxon>
        <taxon>Bacillati</taxon>
        <taxon>Bacillota</taxon>
        <taxon>Bacilli</taxon>
        <taxon>Bacillales</taxon>
        <taxon>Staphylococcaceae</taxon>
        <taxon>Mammaliicoccus</taxon>
    </lineage>
</organism>
<keyword evidence="5 7" id="KW-1133">Transmembrane helix</keyword>
<comment type="subcellular location">
    <subcellularLocation>
        <location evidence="1">Cell membrane</location>
        <topology evidence="1">Multi-pass membrane protein</topology>
    </subcellularLocation>
</comment>
<proteinExistence type="predicted"/>
<dbReference type="InterPro" id="IPR011701">
    <property type="entry name" value="MFS"/>
</dbReference>
<dbReference type="InterPro" id="IPR036259">
    <property type="entry name" value="MFS_trans_sf"/>
</dbReference>
<feature type="transmembrane region" description="Helical" evidence="7">
    <location>
        <begin position="99"/>
        <end position="117"/>
    </location>
</feature>
<dbReference type="AlphaFoldDB" id="A0A240A3Y2"/>
<dbReference type="CDD" id="cd17325">
    <property type="entry name" value="MFS_MdtG_SLC18_like"/>
    <property type="match status" value="1"/>
</dbReference>
<evidence type="ECO:0000313" key="10">
    <source>
        <dbReference type="Proteomes" id="UP000242084"/>
    </source>
</evidence>
<dbReference type="PANTHER" id="PTHR43414">
    <property type="entry name" value="MULTIDRUG RESISTANCE PROTEIN MDTG"/>
    <property type="match status" value="1"/>
</dbReference>
<feature type="transmembrane region" description="Helical" evidence="7">
    <location>
        <begin position="7"/>
        <end position="30"/>
    </location>
</feature>
<feature type="domain" description="Major facilitator superfamily (MFS) profile" evidence="8">
    <location>
        <begin position="4"/>
        <end position="380"/>
    </location>
</feature>
<feature type="transmembrane region" description="Helical" evidence="7">
    <location>
        <begin position="270"/>
        <end position="286"/>
    </location>
</feature>
<dbReference type="PANTHER" id="PTHR43414:SF6">
    <property type="entry name" value="MULTIDRUG RESISTANCE PROTEIN MDTG"/>
    <property type="match status" value="1"/>
</dbReference>
<evidence type="ECO:0000256" key="3">
    <source>
        <dbReference type="ARBA" id="ARBA00022475"/>
    </source>
</evidence>
<dbReference type="Proteomes" id="UP000242084">
    <property type="component" value="Chromosome 1"/>
</dbReference>
<feature type="transmembrane region" description="Helical" evidence="7">
    <location>
        <begin position="129"/>
        <end position="151"/>
    </location>
</feature>
<protein>
    <submittedName>
        <fullName evidence="9">Quinolone resistance protein</fullName>
    </submittedName>
</protein>
<dbReference type="InterPro" id="IPR001958">
    <property type="entry name" value="Tet-R_TetA/multi-R_MdtG-like"/>
</dbReference>
<evidence type="ECO:0000313" key="9">
    <source>
        <dbReference type="EMBL" id="SNV78152.1"/>
    </source>
</evidence>
<keyword evidence="2" id="KW-0813">Transport</keyword>
<feature type="transmembrane region" description="Helical" evidence="7">
    <location>
        <begin position="157"/>
        <end position="177"/>
    </location>
</feature>
<dbReference type="GO" id="GO:0022857">
    <property type="term" value="F:transmembrane transporter activity"/>
    <property type="evidence" value="ECO:0007669"/>
    <property type="project" value="InterPro"/>
</dbReference>
<evidence type="ECO:0000256" key="2">
    <source>
        <dbReference type="ARBA" id="ARBA00022448"/>
    </source>
</evidence>
<feature type="transmembrane region" description="Helical" evidence="7">
    <location>
        <begin position="198"/>
        <end position="219"/>
    </location>
</feature>
<feature type="transmembrane region" description="Helical" evidence="7">
    <location>
        <begin position="69"/>
        <end position="87"/>
    </location>
</feature>
<evidence type="ECO:0000256" key="5">
    <source>
        <dbReference type="ARBA" id="ARBA00022989"/>
    </source>
</evidence>
<dbReference type="EMBL" id="LT906462">
    <property type="protein sequence ID" value="SNV78152.1"/>
    <property type="molecule type" value="Genomic_DNA"/>
</dbReference>
<dbReference type="KEGG" id="sste:SAMEA4384403_2192"/>
<dbReference type="Pfam" id="PF07690">
    <property type="entry name" value="MFS_1"/>
    <property type="match status" value="1"/>
</dbReference>
<dbReference type="PRINTS" id="PR01035">
    <property type="entry name" value="TCRTETA"/>
</dbReference>
<evidence type="ECO:0000256" key="7">
    <source>
        <dbReference type="SAM" id="Phobius"/>
    </source>
</evidence>
<sequence length="382" mass="41440">MKNKLNVLYFNIFLMFLGISIVIPVLPTILHDLNLNGSDLGVLVAVFALFQMIASPFGGRFADKFGKKIIIIIGLLLFSISEFIFAVGDSFTVLLLSRMLGGISAAFVMPGVNGMIGDLSTHESRAKNFSYMSAVINTGFIVGPGVGGFLAEISHRAPFYFAGGLGIVALLFSIFLLKEATDDDVEEAYRKPKVKEPFPYKLFVVPVIIMLILSYGLASTETMFSLYTAEKVGFEPKDISIAITGGAIVGVIFQLFLFEKLVGKIGEIKLTLYSLIYSVIILGVFLVASNYLAVMLVSFVIFIGFDLIRPSMTNYFSKLAGNNQGTAGGLNSASTSVGNLIGPLVAGVVFDININFPLYVAMAFFVVAAVIVFFYRPDKLKF</sequence>
<dbReference type="GO" id="GO:0005886">
    <property type="term" value="C:plasma membrane"/>
    <property type="evidence" value="ECO:0007669"/>
    <property type="project" value="UniProtKB-SubCell"/>
</dbReference>
<feature type="transmembrane region" description="Helical" evidence="7">
    <location>
        <begin position="329"/>
        <end position="350"/>
    </location>
</feature>
<dbReference type="RefSeq" id="WP_095089530.1">
    <property type="nucleotide sequence ID" value="NZ_BMDM01000001.1"/>
</dbReference>
<feature type="transmembrane region" description="Helical" evidence="7">
    <location>
        <begin position="292"/>
        <end position="308"/>
    </location>
</feature>
<accession>A0A240A3Y2</accession>
<evidence type="ECO:0000256" key="4">
    <source>
        <dbReference type="ARBA" id="ARBA00022692"/>
    </source>
</evidence>
<evidence type="ECO:0000259" key="8">
    <source>
        <dbReference type="PROSITE" id="PS50850"/>
    </source>
</evidence>
<feature type="transmembrane region" description="Helical" evidence="7">
    <location>
        <begin position="239"/>
        <end position="258"/>
    </location>
</feature>
<dbReference type="InterPro" id="IPR020846">
    <property type="entry name" value="MFS_dom"/>
</dbReference>
<reference evidence="9 10" key="1">
    <citation type="submission" date="2017-06" db="EMBL/GenBank/DDBJ databases">
        <authorList>
            <consortium name="Pathogen Informatics"/>
        </authorList>
    </citation>
    <scope>NUCLEOTIDE SEQUENCE [LARGE SCALE GENOMIC DNA]</scope>
    <source>
        <strain evidence="9 10">NCTC13839</strain>
    </source>
</reference>
<evidence type="ECO:0000256" key="1">
    <source>
        <dbReference type="ARBA" id="ARBA00004651"/>
    </source>
</evidence>